<proteinExistence type="predicted"/>
<organism evidence="3 4">
    <name type="scientific">Heminiphilus faecis</name>
    <dbReference type="NCBI Taxonomy" id="2601703"/>
    <lineage>
        <taxon>Bacteria</taxon>
        <taxon>Pseudomonadati</taxon>
        <taxon>Bacteroidota</taxon>
        <taxon>Bacteroidia</taxon>
        <taxon>Bacteroidales</taxon>
        <taxon>Muribaculaceae</taxon>
        <taxon>Heminiphilus</taxon>
    </lineage>
</organism>
<dbReference type="SUPFAM" id="SSF47413">
    <property type="entry name" value="lambda repressor-like DNA-binding domains"/>
    <property type="match status" value="1"/>
</dbReference>
<evidence type="ECO:0000313" key="4">
    <source>
        <dbReference type="Proteomes" id="UP001565200"/>
    </source>
</evidence>
<dbReference type="SMART" id="SM00530">
    <property type="entry name" value="HTH_XRE"/>
    <property type="match status" value="1"/>
</dbReference>
<keyword evidence="4" id="KW-1185">Reference proteome</keyword>
<protein>
    <submittedName>
        <fullName evidence="3">Helix-turn-helix transcriptional regulator</fullName>
    </submittedName>
</protein>
<dbReference type="PANTHER" id="PTHR46797">
    <property type="entry name" value="HTH-TYPE TRANSCRIPTIONAL REGULATOR"/>
    <property type="match status" value="1"/>
</dbReference>
<dbReference type="PANTHER" id="PTHR46797:SF1">
    <property type="entry name" value="METHYLPHOSPHONATE SYNTHASE"/>
    <property type="match status" value="1"/>
</dbReference>
<dbReference type="Gene3D" id="1.10.260.40">
    <property type="entry name" value="lambda repressor-like DNA-binding domains"/>
    <property type="match status" value="1"/>
</dbReference>
<dbReference type="Proteomes" id="UP001565200">
    <property type="component" value="Unassembled WGS sequence"/>
</dbReference>
<dbReference type="PROSITE" id="PS50943">
    <property type="entry name" value="HTH_CROC1"/>
    <property type="match status" value="1"/>
</dbReference>
<evidence type="ECO:0000313" key="3">
    <source>
        <dbReference type="EMBL" id="MEY8244649.1"/>
    </source>
</evidence>
<gene>
    <name evidence="3" type="ORF">AAK873_03320</name>
</gene>
<dbReference type="InterPro" id="IPR050807">
    <property type="entry name" value="TransReg_Diox_bact_type"/>
</dbReference>
<dbReference type="Pfam" id="PF01381">
    <property type="entry name" value="HTH_3"/>
    <property type="match status" value="1"/>
</dbReference>
<reference evidence="3 4" key="1">
    <citation type="submission" date="2024-03" db="EMBL/GenBank/DDBJ databases">
        <title>Mouse gut bacterial collection (mGBC) of GemPharmatech.</title>
        <authorList>
            <person name="He Y."/>
            <person name="Dong L."/>
            <person name="Wu D."/>
            <person name="Gao X."/>
            <person name="Lin Z."/>
        </authorList>
    </citation>
    <scope>NUCLEOTIDE SEQUENCE [LARGE SCALE GENOMIC DNA]</scope>
    <source>
        <strain evidence="3 4">54-13</strain>
    </source>
</reference>
<keyword evidence="1" id="KW-0238">DNA-binding</keyword>
<comment type="caution">
    <text evidence="3">The sequence shown here is derived from an EMBL/GenBank/DDBJ whole genome shotgun (WGS) entry which is preliminary data.</text>
</comment>
<dbReference type="EMBL" id="JBCLPP010000006">
    <property type="protein sequence ID" value="MEY8244649.1"/>
    <property type="molecule type" value="Genomic_DNA"/>
</dbReference>
<dbReference type="CDD" id="cd00093">
    <property type="entry name" value="HTH_XRE"/>
    <property type="match status" value="1"/>
</dbReference>
<feature type="domain" description="HTH cro/C1-type" evidence="2">
    <location>
        <begin position="145"/>
        <end position="199"/>
    </location>
</feature>
<evidence type="ECO:0000256" key="1">
    <source>
        <dbReference type="ARBA" id="ARBA00023125"/>
    </source>
</evidence>
<dbReference type="RefSeq" id="WP_121699178.1">
    <property type="nucleotide sequence ID" value="NZ_JBCLPP010000006.1"/>
</dbReference>
<sequence>MKTILFKTYKLAKSYIDENYPGHNTEFAEVDFWNVDECIDMPNFSATDEVEGYNILDNDFNTVECVCWLEDGDETYVVKRGDVAETFNNLYDAQARYEEIVDTGLKYGEKPLWVTASWDDDKKELLDMCHESASNHFRKAVGEQLRAARQAKGLTLRDLADKCGLAFNHIGRIERGRYNLTVDTLAKICEALDLDIKLA</sequence>
<evidence type="ECO:0000259" key="2">
    <source>
        <dbReference type="PROSITE" id="PS50943"/>
    </source>
</evidence>
<dbReference type="InterPro" id="IPR001387">
    <property type="entry name" value="Cro/C1-type_HTH"/>
</dbReference>
<dbReference type="InterPro" id="IPR010982">
    <property type="entry name" value="Lambda_DNA-bd_dom_sf"/>
</dbReference>
<accession>A0ABV4CTD0</accession>
<name>A0ABV4CTD0_9BACT</name>